<feature type="transmembrane region" description="Helical" evidence="1">
    <location>
        <begin position="177"/>
        <end position="199"/>
    </location>
</feature>
<reference evidence="2 3" key="1">
    <citation type="submission" date="2014-06" db="EMBL/GenBank/DDBJ databases">
        <title>Whole Genome Sequences of Three Symbiotic Endozoicomonas Bacteria.</title>
        <authorList>
            <person name="Neave M.J."/>
            <person name="Apprill A."/>
            <person name="Voolstra C.R."/>
        </authorList>
    </citation>
    <scope>NUCLEOTIDE SEQUENCE [LARGE SCALE GENOMIC DNA]</scope>
    <source>
        <strain evidence="2 3">DSM 25634</strain>
    </source>
</reference>
<dbReference type="STRING" id="1137799.GZ78_20760"/>
<gene>
    <name evidence="2" type="ORF">GZ78_20760</name>
</gene>
<dbReference type="eggNOG" id="COG2995">
    <property type="taxonomic scope" value="Bacteria"/>
</dbReference>
<feature type="transmembrane region" description="Helical" evidence="1">
    <location>
        <begin position="153"/>
        <end position="171"/>
    </location>
</feature>
<dbReference type="Pfam" id="PF04403">
    <property type="entry name" value="PqiA"/>
    <property type="match status" value="1"/>
</dbReference>
<accession>A0A081NCZ5</accession>
<evidence type="ECO:0000313" key="2">
    <source>
        <dbReference type="EMBL" id="KEQ16318.1"/>
    </source>
</evidence>
<dbReference type="RefSeq" id="WP_034839729.1">
    <property type="nucleotide sequence ID" value="NZ_JOKH01000005.1"/>
</dbReference>
<comment type="caution">
    <text evidence="2">The sequence shown here is derived from an EMBL/GenBank/DDBJ whole genome shotgun (WGS) entry which is preliminary data.</text>
</comment>
<protein>
    <recommendedName>
        <fullName evidence="4">Paraquat-inducible protein A</fullName>
    </recommendedName>
</protein>
<keyword evidence="1" id="KW-0812">Transmembrane</keyword>
<evidence type="ECO:0000256" key="1">
    <source>
        <dbReference type="SAM" id="Phobius"/>
    </source>
</evidence>
<dbReference type="OrthoDB" id="5291921at2"/>
<feature type="transmembrane region" description="Helical" evidence="1">
    <location>
        <begin position="107"/>
        <end position="132"/>
    </location>
</feature>
<keyword evidence="1" id="KW-0472">Membrane</keyword>
<proteinExistence type="predicted"/>
<dbReference type="InterPro" id="IPR007498">
    <property type="entry name" value="PqiA-like"/>
</dbReference>
<dbReference type="Proteomes" id="UP000028073">
    <property type="component" value="Unassembled WGS sequence"/>
</dbReference>
<feature type="transmembrane region" description="Helical" evidence="1">
    <location>
        <begin position="57"/>
        <end position="74"/>
    </location>
</feature>
<dbReference type="AlphaFoldDB" id="A0A081NCZ5"/>
<evidence type="ECO:0008006" key="4">
    <source>
        <dbReference type="Google" id="ProtNLM"/>
    </source>
</evidence>
<organism evidence="2 3">
    <name type="scientific">Endozoicomonas numazuensis</name>
    <dbReference type="NCBI Taxonomy" id="1137799"/>
    <lineage>
        <taxon>Bacteria</taxon>
        <taxon>Pseudomonadati</taxon>
        <taxon>Pseudomonadota</taxon>
        <taxon>Gammaproteobacteria</taxon>
        <taxon>Oceanospirillales</taxon>
        <taxon>Endozoicomonadaceae</taxon>
        <taxon>Endozoicomonas</taxon>
    </lineage>
</organism>
<sequence>MVKKETILCSEVRLCPDCDLMLKAPVFGKDPAYRQQAVCPRCSCVLESHRPAGIQRCLALVVTGLLLFLPANYYPVLSMDILGNEQQSTIFGGVIALYQESYGAISMLVLLSAILIPLLRLLILLQVMVAAIKGWGRGLSRSLLRLYVHLKEWGMMEIYFLGALVAVIKLADMASVQAGVGLYCFAGLMLCELIISLNLNEHEIWKMLGEGE</sequence>
<keyword evidence="1" id="KW-1133">Transmembrane helix</keyword>
<evidence type="ECO:0000313" key="3">
    <source>
        <dbReference type="Proteomes" id="UP000028073"/>
    </source>
</evidence>
<keyword evidence="3" id="KW-1185">Reference proteome</keyword>
<name>A0A081NCZ5_9GAMM</name>
<dbReference type="EMBL" id="JOKH01000005">
    <property type="protein sequence ID" value="KEQ16318.1"/>
    <property type="molecule type" value="Genomic_DNA"/>
</dbReference>